<proteinExistence type="predicted"/>
<dbReference type="EMBL" id="LHQR01000014">
    <property type="protein sequence ID" value="KXG53411.1"/>
    <property type="molecule type" value="Genomic_DNA"/>
</dbReference>
<organism evidence="2 3">
    <name type="scientific">Penicillium patulum</name>
    <name type="common">Penicillium griseofulvum</name>
    <dbReference type="NCBI Taxonomy" id="5078"/>
    <lineage>
        <taxon>Eukaryota</taxon>
        <taxon>Fungi</taxon>
        <taxon>Dikarya</taxon>
        <taxon>Ascomycota</taxon>
        <taxon>Pezizomycotina</taxon>
        <taxon>Eurotiomycetes</taxon>
        <taxon>Eurotiomycetidae</taxon>
        <taxon>Eurotiales</taxon>
        <taxon>Aspergillaceae</taxon>
        <taxon>Penicillium</taxon>
    </lineage>
</organism>
<reference evidence="2 3" key="1">
    <citation type="journal article" date="2016" name="BMC Genomics">
        <title>Genome sequencing and secondary metabolism of the postharvest pathogen Penicillium griseofulvum.</title>
        <authorList>
            <person name="Banani H."/>
            <person name="Marcet-Houben M."/>
            <person name="Ballester A.R."/>
            <person name="Abbruscato P."/>
            <person name="Gonzalez-Candelas L."/>
            <person name="Gabaldon T."/>
            <person name="Spadaro D."/>
        </authorList>
    </citation>
    <scope>NUCLEOTIDE SEQUENCE [LARGE SCALE GENOMIC DNA]</scope>
    <source>
        <strain evidence="2 3">PG3</strain>
    </source>
</reference>
<keyword evidence="1" id="KW-0732">Signal</keyword>
<feature type="signal peptide" evidence="1">
    <location>
        <begin position="1"/>
        <end position="17"/>
    </location>
</feature>
<evidence type="ECO:0000313" key="3">
    <source>
        <dbReference type="Proteomes" id="UP000070168"/>
    </source>
</evidence>
<dbReference type="Proteomes" id="UP000070168">
    <property type="component" value="Unassembled WGS sequence"/>
</dbReference>
<dbReference type="GeneID" id="63703474"/>
<evidence type="ECO:0000313" key="2">
    <source>
        <dbReference type="EMBL" id="KXG53411.1"/>
    </source>
</evidence>
<accession>A0A135LWW5</accession>
<keyword evidence="3" id="KW-1185">Reference proteome</keyword>
<sequence length="144" mass="16098">MKVSTILTVAFASAASAVHYGIYSVKEEGWLVQYPNNNFLGFDATTIRPTKWTILNQNNDGDVYFQSVATDDFINCDVPPICSRDKQPVVYTMEGAKEDGTELPDDTYFVRDAQGDCVWTAYDNAMVCGEATDAENQQFRIIEI</sequence>
<dbReference type="RefSeq" id="XP_040651946.1">
    <property type="nucleotide sequence ID" value="XM_040788174.1"/>
</dbReference>
<protein>
    <submittedName>
        <fullName evidence="2">Uncharacterized protein</fullName>
    </submittedName>
</protein>
<dbReference type="OMA" id="CKASKEP"/>
<feature type="chain" id="PRO_5007800919" evidence="1">
    <location>
        <begin position="18"/>
        <end position="144"/>
    </location>
</feature>
<dbReference type="AlphaFoldDB" id="A0A135LWW5"/>
<gene>
    <name evidence="2" type="ORF">PGRI_004610</name>
</gene>
<name>A0A135LWW5_PENPA</name>
<evidence type="ECO:0000256" key="1">
    <source>
        <dbReference type="SAM" id="SignalP"/>
    </source>
</evidence>
<comment type="caution">
    <text evidence="2">The sequence shown here is derived from an EMBL/GenBank/DDBJ whole genome shotgun (WGS) entry which is preliminary data.</text>
</comment>